<name>A0AAX6MCB9_9PEZI</name>
<sequence length="377" mass="42653">MDAATLSEVVKTSSSLHYCAQPLVLQEEPDEQSSSYVDPSNIIKTYLLERSEEFREINELRQRGWDNPEGDSFFQKQRQNADRSDEQTATYFFKLMIRIGHELHRSTGAFATQPGSQHPNILDMCMAPGGFLEVALSKSPASSALAFSLPVSDGGHKVFLRKDLDVEIRYLDVTMLAADMGVDKIPKDHPDADRFLPSQLDQHIYFDPVFCDGQVLRTHSRAPYRAQREAKRLTATQLALGLNHLRPGGTMIVLLYKLEAWDTVNILWIFSKFSVVKLVKPKSGHAKRSSFYMVATNIQSRHPDAIQAIDTWKAAWKVATFGSDEEYQRMIWNGELDVEQLLDEFGLELMALGKEIWRVQADALAKAPFIQCRSARG</sequence>
<accession>A0AAX6MCB9</accession>
<dbReference type="AlphaFoldDB" id="A0AAX6MCB9"/>
<evidence type="ECO:0000259" key="1">
    <source>
        <dbReference type="Pfam" id="PF01728"/>
    </source>
</evidence>
<dbReference type="GO" id="GO:0008168">
    <property type="term" value="F:methyltransferase activity"/>
    <property type="evidence" value="ECO:0007669"/>
    <property type="project" value="InterPro"/>
</dbReference>
<dbReference type="InterPro" id="IPR002877">
    <property type="entry name" value="RNA_MeTrfase_FtsJ_dom"/>
</dbReference>
<dbReference type="Pfam" id="PF01728">
    <property type="entry name" value="FtsJ"/>
    <property type="match status" value="1"/>
</dbReference>
<dbReference type="GO" id="GO:0032259">
    <property type="term" value="P:methylation"/>
    <property type="evidence" value="ECO:0007669"/>
    <property type="project" value="InterPro"/>
</dbReference>
<organism evidence="2 3">
    <name type="scientific">Daldinia eschscholtzii</name>
    <dbReference type="NCBI Taxonomy" id="292717"/>
    <lineage>
        <taxon>Eukaryota</taxon>
        <taxon>Fungi</taxon>
        <taxon>Dikarya</taxon>
        <taxon>Ascomycota</taxon>
        <taxon>Pezizomycotina</taxon>
        <taxon>Sordariomycetes</taxon>
        <taxon>Xylariomycetidae</taxon>
        <taxon>Xylariales</taxon>
        <taxon>Hypoxylaceae</taxon>
        <taxon>Daldinia</taxon>
    </lineage>
</organism>
<dbReference type="Gene3D" id="3.40.50.150">
    <property type="entry name" value="Vaccinia Virus protein VP39"/>
    <property type="match status" value="1"/>
</dbReference>
<dbReference type="InterPro" id="IPR029063">
    <property type="entry name" value="SAM-dependent_MTases_sf"/>
</dbReference>
<proteinExistence type="predicted"/>
<dbReference type="Proteomes" id="UP001369815">
    <property type="component" value="Unassembled WGS sequence"/>
</dbReference>
<dbReference type="SUPFAM" id="SSF53335">
    <property type="entry name" value="S-adenosyl-L-methionine-dependent methyltransferases"/>
    <property type="match status" value="1"/>
</dbReference>
<keyword evidence="3" id="KW-1185">Reference proteome</keyword>
<comment type="caution">
    <text evidence="2">The sequence shown here is derived from an EMBL/GenBank/DDBJ whole genome shotgun (WGS) entry which is preliminary data.</text>
</comment>
<gene>
    <name evidence="2" type="ORF">Daesc_008152</name>
</gene>
<evidence type="ECO:0000313" key="2">
    <source>
        <dbReference type="EMBL" id="KAK6949831.1"/>
    </source>
</evidence>
<protein>
    <recommendedName>
        <fullName evidence="1">Ribosomal RNA methyltransferase FtsJ domain-containing protein</fullName>
    </recommendedName>
</protein>
<evidence type="ECO:0000313" key="3">
    <source>
        <dbReference type="Proteomes" id="UP001369815"/>
    </source>
</evidence>
<dbReference type="EMBL" id="JBANMG010000008">
    <property type="protein sequence ID" value="KAK6949831.1"/>
    <property type="molecule type" value="Genomic_DNA"/>
</dbReference>
<reference evidence="2 3" key="1">
    <citation type="journal article" date="2024" name="Front Chem Biol">
        <title>Unveiling the potential of Daldinia eschscholtzii MFLUCC 19-0629 through bioactivity and bioinformatics studies for enhanced sustainable agriculture production.</title>
        <authorList>
            <person name="Brooks S."/>
            <person name="Weaver J.A."/>
            <person name="Klomchit A."/>
            <person name="Alharthi S.A."/>
            <person name="Onlamun T."/>
            <person name="Nurani R."/>
            <person name="Vong T.K."/>
            <person name="Alberti F."/>
            <person name="Greco C."/>
        </authorList>
    </citation>
    <scope>NUCLEOTIDE SEQUENCE [LARGE SCALE GENOMIC DNA]</scope>
    <source>
        <strain evidence="2">MFLUCC 19-0629</strain>
    </source>
</reference>
<feature type="domain" description="Ribosomal RNA methyltransferase FtsJ" evidence="1">
    <location>
        <begin position="120"/>
        <end position="297"/>
    </location>
</feature>